<comment type="caution">
    <text evidence="1">The sequence shown here is derived from an EMBL/GenBank/DDBJ whole genome shotgun (WGS) entry which is preliminary data.</text>
</comment>
<organism evidence="1 2">
    <name type="scientific">Mesosutterella porci</name>
    <dbReference type="NCBI Taxonomy" id="2915351"/>
    <lineage>
        <taxon>Bacteria</taxon>
        <taxon>Pseudomonadati</taxon>
        <taxon>Pseudomonadota</taxon>
        <taxon>Betaproteobacteria</taxon>
        <taxon>Burkholderiales</taxon>
        <taxon>Sutterellaceae</taxon>
        <taxon>Mesosutterella</taxon>
    </lineage>
</organism>
<dbReference type="InterPro" id="IPR010260">
    <property type="entry name" value="AlpA"/>
</dbReference>
<dbReference type="Pfam" id="PF05930">
    <property type="entry name" value="Phage_AlpA"/>
    <property type="match status" value="1"/>
</dbReference>
<accession>A0ABS9MTX1</accession>
<proteinExistence type="predicted"/>
<keyword evidence="2" id="KW-1185">Reference proteome</keyword>
<reference evidence="1 2" key="1">
    <citation type="submission" date="2022-02" db="EMBL/GenBank/DDBJ databases">
        <title>Mesosutterella porci, a novel member of the family Sutterellaceae from pig feces.</title>
        <authorList>
            <person name="Wylensek D."/>
            <person name="Clavel T."/>
        </authorList>
    </citation>
    <scope>NUCLEOTIDE SEQUENCE [LARGE SCALE GENOMIC DNA]</scope>
    <source>
        <strain evidence="2">oilRF-744-wt-GAM-9</strain>
    </source>
</reference>
<name>A0ABS9MTX1_9BURK</name>
<evidence type="ECO:0000313" key="1">
    <source>
        <dbReference type="EMBL" id="MCG5031867.1"/>
    </source>
</evidence>
<gene>
    <name evidence="1" type="ORF">MAF45_10515</name>
</gene>
<evidence type="ECO:0000313" key="2">
    <source>
        <dbReference type="Proteomes" id="UP001297600"/>
    </source>
</evidence>
<protein>
    <submittedName>
        <fullName evidence="1">AlpA family phage regulatory protein</fullName>
    </submittedName>
</protein>
<dbReference type="InterPro" id="IPR009061">
    <property type="entry name" value="DNA-bd_dom_put_sf"/>
</dbReference>
<dbReference type="RefSeq" id="WP_237980495.1">
    <property type="nucleotide sequence ID" value="NZ_JAKNCT010000015.1"/>
</dbReference>
<dbReference type="SUPFAM" id="SSF46955">
    <property type="entry name" value="Putative DNA-binding domain"/>
    <property type="match status" value="1"/>
</dbReference>
<dbReference type="EMBL" id="JAKNCT010000015">
    <property type="protein sequence ID" value="MCG5031867.1"/>
    <property type="molecule type" value="Genomic_DNA"/>
</dbReference>
<dbReference type="Proteomes" id="UP001297600">
    <property type="component" value="Unassembled WGS sequence"/>
</dbReference>
<dbReference type="Gene3D" id="1.10.238.160">
    <property type="match status" value="1"/>
</dbReference>
<sequence>MSSTEKETQEPKLLTVRMKDLSAAIGLSPSTIFQYVHDGKFPKPIKINPRVSLWKWSEVEAWLDQQAKKQEGK</sequence>